<dbReference type="InterPro" id="IPR001024">
    <property type="entry name" value="PLAT/LH2_dom"/>
</dbReference>
<keyword evidence="5" id="KW-0276">Fatty acid metabolism</keyword>
<dbReference type="InterPro" id="IPR036392">
    <property type="entry name" value="PLAT/LH2_dom_sf"/>
</dbReference>
<evidence type="ECO:0000259" key="12">
    <source>
        <dbReference type="PROSITE" id="PS50095"/>
    </source>
</evidence>
<evidence type="ECO:0000256" key="8">
    <source>
        <dbReference type="ARBA" id="ARBA00023098"/>
    </source>
</evidence>
<dbReference type="GO" id="GO:0016702">
    <property type="term" value="F:oxidoreductase activity, acting on single donors with incorporation of molecular oxygen, incorporation of two atoms of oxygen"/>
    <property type="evidence" value="ECO:0007669"/>
    <property type="project" value="InterPro"/>
</dbReference>
<protein>
    <recommendedName>
        <fullName evidence="16">Lipoxygenase domain-containing protein</fullName>
    </recommendedName>
</protein>
<keyword evidence="3" id="KW-0479">Metal-binding</keyword>
<dbReference type="InterPro" id="IPR013819">
    <property type="entry name" value="LipOase_C"/>
</dbReference>
<dbReference type="InterPro" id="IPR000907">
    <property type="entry name" value="LipOase"/>
</dbReference>
<dbReference type="Pfam" id="PF01477">
    <property type="entry name" value="PLAT"/>
    <property type="match status" value="1"/>
</dbReference>
<dbReference type="Gene3D" id="4.10.375.10">
    <property type="entry name" value="Lipoxygenase-1, Domain 2"/>
    <property type="match status" value="1"/>
</dbReference>
<evidence type="ECO:0000313" key="15">
    <source>
        <dbReference type="Proteomes" id="UP000029981"/>
    </source>
</evidence>
<evidence type="ECO:0000259" key="13">
    <source>
        <dbReference type="PROSITE" id="PS51393"/>
    </source>
</evidence>
<dbReference type="Gramene" id="KGN44719">
    <property type="protein sequence ID" value="KGN44719"/>
    <property type="gene ID" value="Csa_7G374620"/>
</dbReference>
<evidence type="ECO:0000256" key="4">
    <source>
        <dbReference type="ARBA" id="ARBA00022767"/>
    </source>
</evidence>
<feature type="region of interest" description="Disordered" evidence="11">
    <location>
        <begin position="50"/>
        <end position="71"/>
    </location>
</feature>
<dbReference type="PROSITE" id="PS51393">
    <property type="entry name" value="LIPOXYGENASE_3"/>
    <property type="match status" value="1"/>
</dbReference>
<evidence type="ECO:0000313" key="14">
    <source>
        <dbReference type="EMBL" id="KGN44719.1"/>
    </source>
</evidence>
<dbReference type="AlphaFoldDB" id="A0A0A0K721"/>
<dbReference type="PANTHER" id="PTHR11771">
    <property type="entry name" value="LIPOXYGENASE"/>
    <property type="match status" value="1"/>
</dbReference>
<dbReference type="GO" id="GO:0034440">
    <property type="term" value="P:lipid oxidation"/>
    <property type="evidence" value="ECO:0007669"/>
    <property type="project" value="InterPro"/>
</dbReference>
<evidence type="ECO:0000256" key="5">
    <source>
        <dbReference type="ARBA" id="ARBA00022832"/>
    </source>
</evidence>
<dbReference type="Pfam" id="PF00305">
    <property type="entry name" value="Lipoxygenase"/>
    <property type="match status" value="1"/>
</dbReference>
<keyword evidence="7" id="KW-0560">Oxidoreductase</keyword>
<evidence type="ECO:0000256" key="10">
    <source>
        <dbReference type="PROSITE-ProRule" id="PRU00152"/>
    </source>
</evidence>
<keyword evidence="4" id="KW-0925">Oxylipin biosynthesis</keyword>
<dbReference type="SUPFAM" id="SSF49723">
    <property type="entry name" value="Lipase/lipooxygenase domain (PLAT/LH2 domain)"/>
    <property type="match status" value="1"/>
</dbReference>
<dbReference type="EMBL" id="CM002928">
    <property type="protein sequence ID" value="KGN44719.1"/>
    <property type="molecule type" value="Genomic_DNA"/>
</dbReference>
<dbReference type="STRING" id="3659.A0A0A0K721"/>
<organism evidence="14 15">
    <name type="scientific">Cucumis sativus</name>
    <name type="common">Cucumber</name>
    <dbReference type="NCBI Taxonomy" id="3659"/>
    <lineage>
        <taxon>Eukaryota</taxon>
        <taxon>Viridiplantae</taxon>
        <taxon>Streptophyta</taxon>
        <taxon>Embryophyta</taxon>
        <taxon>Tracheophyta</taxon>
        <taxon>Spermatophyta</taxon>
        <taxon>Magnoliopsida</taxon>
        <taxon>eudicotyledons</taxon>
        <taxon>Gunneridae</taxon>
        <taxon>Pentapetalae</taxon>
        <taxon>rosids</taxon>
        <taxon>fabids</taxon>
        <taxon>Cucurbitales</taxon>
        <taxon>Cucurbitaceae</taxon>
        <taxon>Benincaseae</taxon>
        <taxon>Cucumis</taxon>
    </lineage>
</organism>
<dbReference type="SUPFAM" id="SSF48484">
    <property type="entry name" value="Lipoxigenase"/>
    <property type="match status" value="1"/>
</dbReference>
<evidence type="ECO:0008006" key="16">
    <source>
        <dbReference type="Google" id="ProtNLM"/>
    </source>
</evidence>
<dbReference type="InterPro" id="IPR027433">
    <property type="entry name" value="Lipoxygenase_dom_3"/>
</dbReference>
<accession>A0A0A0K721</accession>
<dbReference type="InterPro" id="IPR001246">
    <property type="entry name" value="LipOase_plant"/>
</dbReference>
<reference evidence="14 15" key="4">
    <citation type="journal article" date="2011" name="BMC Genomics">
        <title>RNA-Seq improves annotation of protein-coding genes in the cucumber genome.</title>
        <authorList>
            <person name="Li Z."/>
            <person name="Zhang Z."/>
            <person name="Yan P."/>
            <person name="Huang S."/>
            <person name="Fei Z."/>
            <person name="Lin K."/>
        </authorList>
    </citation>
    <scope>NUCLEOTIDE SEQUENCE [LARGE SCALE GENOMIC DNA]</scope>
    <source>
        <strain evidence="15">cv. 9930</strain>
    </source>
</reference>
<evidence type="ECO:0000256" key="3">
    <source>
        <dbReference type="ARBA" id="ARBA00022723"/>
    </source>
</evidence>
<keyword evidence="8" id="KW-0443">Lipid metabolism</keyword>
<comment type="caution">
    <text evidence="10">Lacks conserved residue(s) required for the propagation of feature annotation.</text>
</comment>
<keyword evidence="15" id="KW-1185">Reference proteome</keyword>
<dbReference type="InterPro" id="IPR036226">
    <property type="entry name" value="LipOase_C_sf"/>
</dbReference>
<feature type="domain" description="Lipoxygenase" evidence="13">
    <location>
        <begin position="151"/>
        <end position="417"/>
    </location>
</feature>
<evidence type="ECO:0000256" key="6">
    <source>
        <dbReference type="ARBA" id="ARBA00022964"/>
    </source>
</evidence>
<dbReference type="Gene3D" id="4.10.372.10">
    <property type="entry name" value="Lipoxygenase-1, Domain 3"/>
    <property type="match status" value="1"/>
</dbReference>
<dbReference type="PRINTS" id="PR00468">
    <property type="entry name" value="PLTLPOXGNASE"/>
</dbReference>
<reference evidence="14 15" key="2">
    <citation type="journal article" date="2009" name="PLoS ONE">
        <title>An integrated genetic and cytogenetic map of the cucumber genome.</title>
        <authorList>
            <person name="Ren Y."/>
            <person name="Zhang Z."/>
            <person name="Liu J."/>
            <person name="Staub J.E."/>
            <person name="Han Y."/>
            <person name="Cheng Z."/>
            <person name="Li X."/>
            <person name="Lu J."/>
            <person name="Miao H."/>
            <person name="Kang H."/>
            <person name="Xie B."/>
            <person name="Gu X."/>
            <person name="Wang X."/>
            <person name="Du Y."/>
            <person name="Jin W."/>
            <person name="Huang S."/>
        </authorList>
    </citation>
    <scope>NUCLEOTIDE SEQUENCE [LARGE SCALE GENOMIC DNA]</scope>
    <source>
        <strain evidence="15">cv. 9930</strain>
    </source>
</reference>
<reference evidence="14 15" key="1">
    <citation type="journal article" date="2009" name="Nat. Genet.">
        <title>The genome of the cucumber, Cucumis sativus L.</title>
        <authorList>
            <person name="Huang S."/>
            <person name="Li R."/>
            <person name="Zhang Z."/>
            <person name="Li L."/>
            <person name="Gu X."/>
            <person name="Fan W."/>
            <person name="Lucas W.J."/>
            <person name="Wang X."/>
            <person name="Xie B."/>
            <person name="Ni P."/>
            <person name="Ren Y."/>
            <person name="Zhu H."/>
            <person name="Li J."/>
            <person name="Lin K."/>
            <person name="Jin W."/>
            <person name="Fei Z."/>
            <person name="Li G."/>
            <person name="Staub J."/>
            <person name="Kilian A."/>
            <person name="van der Vossen E.A."/>
            <person name="Wu Y."/>
            <person name="Guo J."/>
            <person name="He J."/>
            <person name="Jia Z."/>
            <person name="Ren Y."/>
            <person name="Tian G."/>
            <person name="Lu Y."/>
            <person name="Ruan J."/>
            <person name="Qian W."/>
            <person name="Wang M."/>
            <person name="Huang Q."/>
            <person name="Li B."/>
            <person name="Xuan Z."/>
            <person name="Cao J."/>
            <person name="Asan"/>
            <person name="Wu Z."/>
            <person name="Zhang J."/>
            <person name="Cai Q."/>
            <person name="Bai Y."/>
            <person name="Zhao B."/>
            <person name="Han Y."/>
            <person name="Li Y."/>
            <person name="Li X."/>
            <person name="Wang S."/>
            <person name="Shi Q."/>
            <person name="Liu S."/>
            <person name="Cho W.K."/>
            <person name="Kim J.Y."/>
            <person name="Xu Y."/>
            <person name="Heller-Uszynska K."/>
            <person name="Miao H."/>
            <person name="Cheng Z."/>
            <person name="Zhang S."/>
            <person name="Wu J."/>
            <person name="Yang Y."/>
            <person name="Kang H."/>
            <person name="Li M."/>
            <person name="Liang H."/>
            <person name="Ren X."/>
            <person name="Shi Z."/>
            <person name="Wen M."/>
            <person name="Jian M."/>
            <person name="Yang H."/>
            <person name="Zhang G."/>
            <person name="Yang Z."/>
            <person name="Chen R."/>
            <person name="Liu S."/>
            <person name="Li J."/>
            <person name="Ma L."/>
            <person name="Liu H."/>
            <person name="Zhou Y."/>
            <person name="Zhao J."/>
            <person name="Fang X."/>
            <person name="Li G."/>
            <person name="Fang L."/>
            <person name="Li Y."/>
            <person name="Liu D."/>
            <person name="Zheng H."/>
            <person name="Zhang Y."/>
            <person name="Qin N."/>
            <person name="Li Z."/>
            <person name="Yang G."/>
            <person name="Yang S."/>
            <person name="Bolund L."/>
            <person name="Kristiansen K."/>
            <person name="Zheng H."/>
            <person name="Li S."/>
            <person name="Zhang X."/>
            <person name="Yang H."/>
            <person name="Wang J."/>
            <person name="Sun R."/>
            <person name="Zhang B."/>
            <person name="Jiang S."/>
            <person name="Wang J."/>
            <person name="Du Y."/>
            <person name="Li S."/>
        </authorList>
    </citation>
    <scope>NUCLEOTIDE SEQUENCE [LARGE SCALE GENOMIC DNA]</scope>
    <source>
        <strain evidence="15">cv. 9930</strain>
    </source>
</reference>
<dbReference type="Gene3D" id="2.60.60.20">
    <property type="entry name" value="PLAT/LH2 domain"/>
    <property type="match status" value="1"/>
</dbReference>
<dbReference type="GO" id="GO:0031408">
    <property type="term" value="P:oxylipin biosynthetic process"/>
    <property type="evidence" value="ECO:0007669"/>
    <property type="project" value="UniProtKB-KW"/>
</dbReference>
<evidence type="ECO:0000256" key="11">
    <source>
        <dbReference type="SAM" id="MobiDB-lite"/>
    </source>
</evidence>
<keyword evidence="6" id="KW-0223">Dioxygenase</keyword>
<evidence type="ECO:0000256" key="9">
    <source>
        <dbReference type="ARBA" id="ARBA00023160"/>
    </source>
</evidence>
<keyword evidence="2" id="KW-0444">Lipid biosynthesis</keyword>
<gene>
    <name evidence="14" type="ORF">Csa_7G374620</name>
</gene>
<reference evidence="14 15" key="3">
    <citation type="journal article" date="2010" name="BMC Genomics">
        <title>Transcriptome sequencing and comparative analysis of cucumber flowers with different sex types.</title>
        <authorList>
            <person name="Guo S."/>
            <person name="Zheng Y."/>
            <person name="Joung J.G."/>
            <person name="Liu S."/>
            <person name="Zhang Z."/>
            <person name="Crasta O.R."/>
            <person name="Sobral B.W."/>
            <person name="Xu Y."/>
            <person name="Huang S."/>
            <person name="Fei Z."/>
        </authorList>
    </citation>
    <scope>NUCLEOTIDE SEQUENCE [LARGE SCALE GENOMIC DNA]</scope>
    <source>
        <strain evidence="15">cv. 9930</strain>
    </source>
</reference>
<sequence length="417" mass="48440">MARMNRNKQRIDGGEESWIKGVVVIVHDFGEPGPAKSVSLQFYSATELDHNSGKGKLSKKGKLEEWKRKKKKSDGGRIMMRSYKIKLKVEKGFGIPGAFLITNQHNHKFFLKGAFFQTPNHSQVIHFDCNSWIYPINLVNHSHYLFFSNTSYIPSKTPSALMELRRMELRKRRGDGRRERMEEWERIYEYDCYNNNYIGNSEEECRTMIDGSSSLPYPRRIRTLRPNLDSLREKMDIETYIPADERMSHNKVKELASNSVEAALQFLIPTIKTLNYQPSTIDHFKSFVELHCFFWAPKPSNLAKADIWTKLEVQKFLPQNIFQQILSQKHPFLYPLPQFLIANEDAWMDDDEFARQMLAGTNPVRITCLHNFPPESKTKVVSTIKASDIEHSLDGLTLQQVNRELWGFNLLKASGKT</sequence>
<dbReference type="OMA" id="REWHRAY"/>
<dbReference type="GO" id="GO:0006633">
    <property type="term" value="P:fatty acid biosynthetic process"/>
    <property type="evidence" value="ECO:0007669"/>
    <property type="project" value="UniProtKB-KW"/>
</dbReference>
<dbReference type="SMART" id="SM00308">
    <property type="entry name" value="LH2"/>
    <property type="match status" value="1"/>
</dbReference>
<feature type="domain" description="PLAT" evidence="12">
    <location>
        <begin position="18"/>
        <end position="147"/>
    </location>
</feature>
<evidence type="ECO:0000256" key="7">
    <source>
        <dbReference type="ARBA" id="ARBA00023002"/>
    </source>
</evidence>
<proteinExistence type="inferred from homology"/>
<evidence type="ECO:0000256" key="1">
    <source>
        <dbReference type="ARBA" id="ARBA00009419"/>
    </source>
</evidence>
<dbReference type="GO" id="GO:0046872">
    <property type="term" value="F:metal ion binding"/>
    <property type="evidence" value="ECO:0007669"/>
    <property type="project" value="UniProtKB-KW"/>
</dbReference>
<evidence type="ECO:0000256" key="2">
    <source>
        <dbReference type="ARBA" id="ARBA00022516"/>
    </source>
</evidence>
<dbReference type="PROSITE" id="PS50095">
    <property type="entry name" value="PLAT"/>
    <property type="match status" value="1"/>
</dbReference>
<dbReference type="Proteomes" id="UP000029981">
    <property type="component" value="Chromosome 7"/>
</dbReference>
<keyword evidence="9" id="KW-0275">Fatty acid biosynthesis</keyword>
<comment type="similarity">
    <text evidence="1">Belongs to the lipoxygenase family.</text>
</comment>
<dbReference type="Gene3D" id="3.10.450.60">
    <property type="match status" value="1"/>
</dbReference>
<name>A0A0A0K721_CUCSA</name>